<evidence type="ECO:0000313" key="2">
    <source>
        <dbReference type="Proteomes" id="UP000192276"/>
    </source>
</evidence>
<keyword evidence="2" id="KW-1185">Reference proteome</keyword>
<dbReference type="EMBL" id="LWBP01000208">
    <property type="protein sequence ID" value="OQP54375.1"/>
    <property type="molecule type" value="Genomic_DNA"/>
</dbReference>
<evidence type="ECO:0000313" key="1">
    <source>
        <dbReference type="EMBL" id="OQP54375.1"/>
    </source>
</evidence>
<dbReference type="STRING" id="550983.A4R26_27825"/>
<organism evidence="1 2">
    <name type="scientific">Niastella populi</name>
    <dbReference type="NCBI Taxonomy" id="550983"/>
    <lineage>
        <taxon>Bacteria</taxon>
        <taxon>Pseudomonadati</taxon>
        <taxon>Bacteroidota</taxon>
        <taxon>Chitinophagia</taxon>
        <taxon>Chitinophagales</taxon>
        <taxon>Chitinophagaceae</taxon>
        <taxon>Niastella</taxon>
    </lineage>
</organism>
<accession>A0A1V9F7T7</accession>
<dbReference type="Proteomes" id="UP000192276">
    <property type="component" value="Unassembled WGS sequence"/>
</dbReference>
<comment type="caution">
    <text evidence="1">The sequence shown here is derived from an EMBL/GenBank/DDBJ whole genome shotgun (WGS) entry which is preliminary data.</text>
</comment>
<protein>
    <submittedName>
        <fullName evidence="1">Uncharacterized protein</fullName>
    </submittedName>
</protein>
<dbReference type="RefSeq" id="WP_081169315.1">
    <property type="nucleotide sequence ID" value="NZ_LWBP01000208.1"/>
</dbReference>
<sequence length="123" mass="14605">MPIPTLKIKVDYYNNEEKENIEKNFPNDFELIEAVEGKTIEIPYEDFKVYSVFRYQYDNDFSAEPSTRRLLLNCVINKRYQDFINTLLASDRNTRLREESNYLLFQMSMNVMTTSSGMCGRNI</sequence>
<dbReference type="AlphaFoldDB" id="A0A1V9F7T7"/>
<name>A0A1V9F7T7_9BACT</name>
<proteinExistence type="predicted"/>
<reference evidence="2" key="1">
    <citation type="submission" date="2016-04" db="EMBL/GenBank/DDBJ databases">
        <authorList>
            <person name="Chen L."/>
            <person name="Zhuang W."/>
            <person name="Wang G."/>
        </authorList>
    </citation>
    <scope>NUCLEOTIDE SEQUENCE [LARGE SCALE GENOMIC DNA]</scope>
    <source>
        <strain evidence="2">208</strain>
    </source>
</reference>
<gene>
    <name evidence="1" type="ORF">A4R26_27825</name>
</gene>